<reference evidence="1 2" key="1">
    <citation type="submission" date="2017-05" db="EMBL/GenBank/DDBJ databases">
        <title>Genomic insights into alkan degradation activity of Oleiphilus messinensis.</title>
        <authorList>
            <person name="Kozyavkin S.A."/>
            <person name="Slesarev A.I."/>
            <person name="Golyshin P.N."/>
            <person name="Korzhenkov A."/>
            <person name="Golyshina O.N."/>
            <person name="Toshchakov S.V."/>
        </authorList>
    </citation>
    <scope>NUCLEOTIDE SEQUENCE [LARGE SCALE GENOMIC DNA]</scope>
    <source>
        <strain evidence="1 2">ME102</strain>
    </source>
</reference>
<dbReference type="Proteomes" id="UP000196027">
    <property type="component" value="Chromosome"/>
</dbReference>
<dbReference type="InterPro" id="IPR029063">
    <property type="entry name" value="SAM-dependent_MTases_sf"/>
</dbReference>
<dbReference type="EMBL" id="CP021425">
    <property type="protein sequence ID" value="ARU55033.1"/>
    <property type="molecule type" value="Genomic_DNA"/>
</dbReference>
<dbReference type="PANTHER" id="PTHR43591">
    <property type="entry name" value="METHYLTRANSFERASE"/>
    <property type="match status" value="1"/>
</dbReference>
<dbReference type="RefSeq" id="WP_087460179.1">
    <property type="nucleotide sequence ID" value="NZ_CP021425.1"/>
</dbReference>
<dbReference type="Gene3D" id="3.40.50.150">
    <property type="entry name" value="Vaccinia Virus protein VP39"/>
    <property type="match status" value="1"/>
</dbReference>
<evidence type="ECO:0000313" key="1">
    <source>
        <dbReference type="EMBL" id="ARU55033.1"/>
    </source>
</evidence>
<dbReference type="Pfam" id="PF07021">
    <property type="entry name" value="MetW"/>
    <property type="match status" value="1"/>
</dbReference>
<dbReference type="CDD" id="cd02440">
    <property type="entry name" value="AdoMet_MTases"/>
    <property type="match status" value="1"/>
</dbReference>
<protein>
    <submittedName>
        <fullName evidence="1">Methionine biosynthesis protein MetW</fullName>
    </submittedName>
</protein>
<evidence type="ECO:0000313" key="2">
    <source>
        <dbReference type="Proteomes" id="UP000196027"/>
    </source>
</evidence>
<dbReference type="AlphaFoldDB" id="A0A1Y0I6K4"/>
<dbReference type="SUPFAM" id="SSF53335">
    <property type="entry name" value="S-adenosyl-L-methionine-dependent methyltransferases"/>
    <property type="match status" value="1"/>
</dbReference>
<gene>
    <name evidence="1" type="ORF">OLMES_0946</name>
</gene>
<dbReference type="KEGG" id="ome:OLMES_0946"/>
<dbReference type="OrthoDB" id="9792690at2"/>
<sequence length="200" mass="23336">MRPDLDIIQEWIAPSTHILDVGCGDGTLLRYLQEHKSVSGYGLEINPSLISHCIRNGVNVIEQDVDSKGLSNFQDDSFDAVVMTQALQAVRQPDIMLEEMLRLGRECIITFPNFGHWTCRYYLAGKGKMPMSKTLPYTWYNTPNIHLCTFKDFETLCYKKNIRILNRTVVDREHRHRWFNKMWPNLLGEIAIYRVTRSLR</sequence>
<keyword evidence="2" id="KW-1185">Reference proteome</keyword>
<accession>A0A1Y0I6K4</accession>
<dbReference type="InterPro" id="IPR010743">
    <property type="entry name" value="Methionine_synth_MetW"/>
</dbReference>
<organism evidence="1 2">
    <name type="scientific">Oleiphilus messinensis</name>
    <dbReference type="NCBI Taxonomy" id="141451"/>
    <lineage>
        <taxon>Bacteria</taxon>
        <taxon>Pseudomonadati</taxon>
        <taxon>Pseudomonadota</taxon>
        <taxon>Gammaproteobacteria</taxon>
        <taxon>Oceanospirillales</taxon>
        <taxon>Oleiphilaceae</taxon>
        <taxon>Oleiphilus</taxon>
    </lineage>
</organism>
<name>A0A1Y0I6K4_9GAMM</name>
<proteinExistence type="predicted"/>
<dbReference type="NCBIfam" id="TIGR02081">
    <property type="entry name" value="metW"/>
    <property type="match status" value="1"/>
</dbReference>